<accession>A0A246G8T6</accession>
<organism evidence="11 12">
    <name type="scientific">Flavobacterium columnare</name>
    <dbReference type="NCBI Taxonomy" id="996"/>
    <lineage>
        <taxon>Bacteria</taxon>
        <taxon>Pseudomonadati</taxon>
        <taxon>Bacteroidota</taxon>
        <taxon>Flavobacteriia</taxon>
        <taxon>Flavobacteriales</taxon>
        <taxon>Flavobacteriaceae</taxon>
        <taxon>Flavobacterium</taxon>
    </lineage>
</organism>
<evidence type="ECO:0000256" key="4">
    <source>
        <dbReference type="ARBA" id="ARBA00015486"/>
    </source>
</evidence>
<keyword evidence="7 10" id="KW-0808">Transferase</keyword>
<dbReference type="PANTHER" id="PTHR43463">
    <property type="entry name" value="NICOTINATE-NUCLEOTIDE--DIMETHYLBENZIMIDAZOLE PHOSPHORIBOSYLTRANSFERASE"/>
    <property type="match status" value="1"/>
</dbReference>
<evidence type="ECO:0000256" key="7">
    <source>
        <dbReference type="ARBA" id="ARBA00022679"/>
    </source>
</evidence>
<dbReference type="CDD" id="cd02439">
    <property type="entry name" value="DMB-PRT_CobT"/>
    <property type="match status" value="1"/>
</dbReference>
<evidence type="ECO:0000256" key="5">
    <source>
        <dbReference type="ARBA" id="ARBA00022573"/>
    </source>
</evidence>
<sequence length="335" mass="36464">MNLTQKLQHKIDFKTKPLGSLGQLENIALQIGTVYNTLTPEIHKPYMLVFAADHGIAKEGVSAYPPEVTPQMVLNFVNGGAAINVFSKQNGLTLQVIDAGVNFDFDKSLPIIHQKVGWGTQSFLHEPAMTIDQLKECLEKGRQIVQVVYEKGSNCVGFGEMGIGNTATSSVLMSILTKIPIEECVGSGTGLVNEALDKKIAILKSALQEHTKLDSLEEKLAYFGGFEIYQMAGGMLQAFENNMLLLVDGFISSVAFLVAYTYEPQILKNAVFCHCSKEKAHKSLLNYLNVNALLDLGLRLGEGTGVALAFPLIQSAVNFLNEMASFEEAGVSNKE</sequence>
<proteinExistence type="inferred from homology"/>
<dbReference type="InterPro" id="IPR003200">
    <property type="entry name" value="Nict_dMeBzImd_PRibTrfase"/>
</dbReference>
<dbReference type="EMBL" id="MTCY01000040">
    <property type="protein sequence ID" value="OWP75478.1"/>
    <property type="molecule type" value="Genomic_DNA"/>
</dbReference>
<dbReference type="InterPro" id="IPR023195">
    <property type="entry name" value="Nict_dMeBzImd_PRibTrfase_N"/>
</dbReference>
<evidence type="ECO:0000313" key="11">
    <source>
        <dbReference type="EMBL" id="OWP75478.1"/>
    </source>
</evidence>
<protein>
    <recommendedName>
        <fullName evidence="4 10">Nicotinate-nucleotide--dimethylbenzimidazole phosphoribosyltransferase</fullName>
        <shortName evidence="10">NN:DBI PRT</shortName>
        <ecNumber evidence="3 10">2.4.2.21</ecNumber>
    </recommendedName>
    <alternativeName>
        <fullName evidence="8 10">N(1)-alpha-phosphoribosyltransferase</fullName>
    </alternativeName>
</protein>
<evidence type="ECO:0000256" key="1">
    <source>
        <dbReference type="ARBA" id="ARBA00005049"/>
    </source>
</evidence>
<feature type="active site" description="Proton acceptor" evidence="10">
    <location>
        <position position="302"/>
    </location>
</feature>
<comment type="similarity">
    <text evidence="2 10">Belongs to the CobT family.</text>
</comment>
<dbReference type="Proteomes" id="UP000198034">
    <property type="component" value="Unassembled WGS sequence"/>
</dbReference>
<dbReference type="AlphaFoldDB" id="A0A246G8T6"/>
<comment type="catalytic activity">
    <reaction evidence="9 10">
        <text>5,6-dimethylbenzimidazole + nicotinate beta-D-ribonucleotide = alpha-ribazole 5'-phosphate + nicotinate + H(+)</text>
        <dbReference type="Rhea" id="RHEA:11196"/>
        <dbReference type="ChEBI" id="CHEBI:15378"/>
        <dbReference type="ChEBI" id="CHEBI:15890"/>
        <dbReference type="ChEBI" id="CHEBI:32544"/>
        <dbReference type="ChEBI" id="CHEBI:57502"/>
        <dbReference type="ChEBI" id="CHEBI:57918"/>
        <dbReference type="EC" id="2.4.2.21"/>
    </reaction>
</comment>
<keyword evidence="5 10" id="KW-0169">Cobalamin biosynthesis</keyword>
<comment type="function">
    <text evidence="10">Catalyzes the synthesis of alpha-ribazole-5'-phosphate from nicotinate mononucleotide (NAMN) and 5,6-dimethylbenzimidazole (DMB).</text>
</comment>
<dbReference type="Gene3D" id="1.10.1610.10">
    <property type="match status" value="1"/>
</dbReference>
<gene>
    <name evidence="10" type="primary">cobT</name>
    <name evidence="11" type="ORF">BWK62_11965</name>
</gene>
<dbReference type="InterPro" id="IPR036087">
    <property type="entry name" value="Nict_dMeBzImd_PRibTrfase_sf"/>
</dbReference>
<evidence type="ECO:0000256" key="10">
    <source>
        <dbReference type="HAMAP-Rule" id="MF_00230"/>
    </source>
</evidence>
<comment type="caution">
    <text evidence="11">The sequence shown here is derived from an EMBL/GenBank/DDBJ whole genome shotgun (WGS) entry which is preliminary data.</text>
</comment>
<dbReference type="UniPathway" id="UPA00061">
    <property type="reaction ID" value="UER00516"/>
</dbReference>
<dbReference type="FunFam" id="3.40.50.10210:FF:000001">
    <property type="entry name" value="Nicotinate-nucleotide--dimethylbenzimidazole phosphoribosyltransferase"/>
    <property type="match status" value="1"/>
</dbReference>
<dbReference type="EC" id="2.4.2.21" evidence="3 10"/>
<dbReference type="PANTHER" id="PTHR43463:SF1">
    <property type="entry name" value="NICOTINATE-NUCLEOTIDE--DIMETHYLBENZIMIDAZOLE PHOSPHORIBOSYLTRANSFERASE"/>
    <property type="match status" value="1"/>
</dbReference>
<dbReference type="SUPFAM" id="SSF52733">
    <property type="entry name" value="Nicotinate mononucleotide:5,6-dimethylbenzimidazole phosphoribosyltransferase (CobT)"/>
    <property type="match status" value="1"/>
</dbReference>
<comment type="pathway">
    <text evidence="1 10">Nucleoside biosynthesis; alpha-ribazole biosynthesis; alpha-ribazole from 5,6-dimethylbenzimidazole: step 1/2.</text>
</comment>
<evidence type="ECO:0000313" key="12">
    <source>
        <dbReference type="Proteomes" id="UP000198034"/>
    </source>
</evidence>
<dbReference type="InterPro" id="IPR017846">
    <property type="entry name" value="Nict_dMeBzImd_PRibTrfase_bact"/>
</dbReference>
<reference evidence="11 12" key="1">
    <citation type="journal article" date="2017" name="Infect. Genet. Evol.">
        <title>Comparative genome analysis of fish pathogen Flavobacterium columnare reveals extensive sequence diversity within the species.</title>
        <authorList>
            <person name="Kayansamruaj P."/>
            <person name="Dong H.T."/>
            <person name="Hirono I."/>
            <person name="Kondo H."/>
            <person name="Senapin S."/>
            <person name="Rodkhum C."/>
        </authorList>
    </citation>
    <scope>NUCLEOTIDE SEQUENCE [LARGE SCALE GENOMIC DNA]</scope>
    <source>
        <strain evidence="11 12">1214</strain>
    </source>
</reference>
<dbReference type="Gene3D" id="3.40.50.10210">
    <property type="match status" value="1"/>
</dbReference>
<dbReference type="NCBIfam" id="NF000996">
    <property type="entry name" value="PRK00105.1"/>
    <property type="match status" value="1"/>
</dbReference>
<name>A0A246G8T6_9FLAO</name>
<keyword evidence="6 10" id="KW-0328">Glycosyltransferase</keyword>
<evidence type="ECO:0000256" key="2">
    <source>
        <dbReference type="ARBA" id="ARBA00007110"/>
    </source>
</evidence>
<dbReference type="NCBIfam" id="TIGR03160">
    <property type="entry name" value="cobT_DBIPRT"/>
    <property type="match status" value="1"/>
</dbReference>
<dbReference type="GO" id="GO:0009236">
    <property type="term" value="P:cobalamin biosynthetic process"/>
    <property type="evidence" value="ECO:0007669"/>
    <property type="project" value="UniProtKB-UniRule"/>
</dbReference>
<evidence type="ECO:0000256" key="6">
    <source>
        <dbReference type="ARBA" id="ARBA00022676"/>
    </source>
</evidence>
<evidence type="ECO:0000256" key="9">
    <source>
        <dbReference type="ARBA" id="ARBA00047340"/>
    </source>
</evidence>
<dbReference type="HAMAP" id="MF_00230">
    <property type="entry name" value="CobT"/>
    <property type="match status" value="1"/>
</dbReference>
<evidence type="ECO:0000256" key="3">
    <source>
        <dbReference type="ARBA" id="ARBA00011991"/>
    </source>
</evidence>
<dbReference type="GO" id="GO:0008939">
    <property type="term" value="F:nicotinate-nucleotide-dimethylbenzimidazole phosphoribosyltransferase activity"/>
    <property type="evidence" value="ECO:0007669"/>
    <property type="project" value="UniProtKB-UniRule"/>
</dbReference>
<dbReference type="Pfam" id="PF02277">
    <property type="entry name" value="DBI_PRT"/>
    <property type="match status" value="1"/>
</dbReference>
<evidence type="ECO:0000256" key="8">
    <source>
        <dbReference type="ARBA" id="ARBA00030686"/>
    </source>
</evidence>